<keyword evidence="2" id="KW-1185">Reference proteome</keyword>
<dbReference type="AlphaFoldDB" id="A0A0D0CDS6"/>
<evidence type="ECO:0000313" key="1">
    <source>
        <dbReference type="EMBL" id="KIK53108.1"/>
    </source>
</evidence>
<dbReference type="HOGENOM" id="CLU_1713498_0_0_1"/>
<evidence type="ECO:0000313" key="2">
    <source>
        <dbReference type="Proteomes" id="UP000053593"/>
    </source>
</evidence>
<name>A0A0D0CDS6_9AGAR</name>
<sequence>MNLGQFESTLLHSFYKGATFCQWLLNPDRPGSNIMKTCRKLVDKAFNYSVNSSDAEDSDSYNPADAEEAFHKIYRQPKVPCELSQLIDDGAGDILLLSCVVAPSGFYYYAIPSAPGKGNSFICFRTSGDLRSEWVAGQIQYIFGQAGAVKLPV</sequence>
<gene>
    <name evidence="1" type="ORF">GYMLUDRAFT_63874</name>
</gene>
<dbReference type="Proteomes" id="UP000053593">
    <property type="component" value="Unassembled WGS sequence"/>
</dbReference>
<organism evidence="1 2">
    <name type="scientific">Collybiopsis luxurians FD-317 M1</name>
    <dbReference type="NCBI Taxonomy" id="944289"/>
    <lineage>
        <taxon>Eukaryota</taxon>
        <taxon>Fungi</taxon>
        <taxon>Dikarya</taxon>
        <taxon>Basidiomycota</taxon>
        <taxon>Agaricomycotina</taxon>
        <taxon>Agaricomycetes</taxon>
        <taxon>Agaricomycetidae</taxon>
        <taxon>Agaricales</taxon>
        <taxon>Marasmiineae</taxon>
        <taxon>Omphalotaceae</taxon>
        <taxon>Collybiopsis</taxon>
        <taxon>Collybiopsis luxurians</taxon>
    </lineage>
</organism>
<reference evidence="1 2" key="1">
    <citation type="submission" date="2014-04" db="EMBL/GenBank/DDBJ databases">
        <title>Evolutionary Origins and Diversification of the Mycorrhizal Mutualists.</title>
        <authorList>
            <consortium name="DOE Joint Genome Institute"/>
            <consortium name="Mycorrhizal Genomics Consortium"/>
            <person name="Kohler A."/>
            <person name="Kuo A."/>
            <person name="Nagy L.G."/>
            <person name="Floudas D."/>
            <person name="Copeland A."/>
            <person name="Barry K.W."/>
            <person name="Cichocki N."/>
            <person name="Veneault-Fourrey C."/>
            <person name="LaButti K."/>
            <person name="Lindquist E.A."/>
            <person name="Lipzen A."/>
            <person name="Lundell T."/>
            <person name="Morin E."/>
            <person name="Murat C."/>
            <person name="Riley R."/>
            <person name="Ohm R."/>
            <person name="Sun H."/>
            <person name="Tunlid A."/>
            <person name="Henrissat B."/>
            <person name="Grigoriev I.V."/>
            <person name="Hibbett D.S."/>
            <person name="Martin F."/>
        </authorList>
    </citation>
    <scope>NUCLEOTIDE SEQUENCE [LARGE SCALE GENOMIC DNA]</scope>
    <source>
        <strain evidence="1 2">FD-317 M1</strain>
    </source>
</reference>
<protein>
    <submittedName>
        <fullName evidence="1">Uncharacterized protein</fullName>
    </submittedName>
</protein>
<dbReference type="EMBL" id="KN834833">
    <property type="protein sequence ID" value="KIK53108.1"/>
    <property type="molecule type" value="Genomic_DNA"/>
</dbReference>
<accession>A0A0D0CDS6</accession>
<proteinExistence type="predicted"/>